<proteinExistence type="predicted"/>
<dbReference type="Pfam" id="PF08909">
    <property type="entry name" value="DUF1854"/>
    <property type="match status" value="1"/>
</dbReference>
<feature type="domain" description="DUF1854" evidence="1">
    <location>
        <begin position="32"/>
        <end position="161"/>
    </location>
</feature>
<accession>A0A557R3I0</accession>
<dbReference type="OrthoDB" id="212426at2"/>
<protein>
    <submittedName>
        <fullName evidence="2">DUF1854 domain-containing protein</fullName>
    </submittedName>
</protein>
<dbReference type="EMBL" id="VMNK01000001">
    <property type="protein sequence ID" value="TVO59723.1"/>
    <property type="molecule type" value="Genomic_DNA"/>
</dbReference>
<gene>
    <name evidence="2" type="ORF">FHP91_00425</name>
</gene>
<dbReference type="AlphaFoldDB" id="A0A557R3I0"/>
<comment type="caution">
    <text evidence="2">The sequence shown here is derived from an EMBL/GenBank/DDBJ whole genome shotgun (WGS) entry which is preliminary data.</text>
</comment>
<evidence type="ECO:0000313" key="3">
    <source>
        <dbReference type="Proteomes" id="UP000319502"/>
    </source>
</evidence>
<sequence>MSTHMTTPAMDFTLTRDAFGHLSLTDAAGERHDHVQVVRAFPIAAPDEGISVLSAEGHELAWITHLNQTDPATRQLLNETLAARDFMPVLKRLKAVSSFATPSTWDVDTDRGPTRFVLRGEENIRRLPDEMLMIADEHGIQYLIRHLPALDAHSRKLLDRFL</sequence>
<evidence type="ECO:0000313" key="2">
    <source>
        <dbReference type="EMBL" id="TVO59723.1"/>
    </source>
</evidence>
<evidence type="ECO:0000259" key="1">
    <source>
        <dbReference type="Pfam" id="PF08909"/>
    </source>
</evidence>
<keyword evidence="3" id="KW-1185">Reference proteome</keyword>
<name>A0A557R3I0_9RHOO</name>
<dbReference type="Proteomes" id="UP000319502">
    <property type="component" value="Unassembled WGS sequence"/>
</dbReference>
<reference evidence="2 3" key="1">
    <citation type="submission" date="2019-07" db="EMBL/GenBank/DDBJ databases">
        <title>The pathways for chlorine oxyanion respiration interact through the shared metabolite chlorate.</title>
        <authorList>
            <person name="Barnum T.P."/>
            <person name="Cheng Y."/>
            <person name="Hill K.A."/>
            <person name="Lucas L.N."/>
            <person name="Carlson H.K."/>
            <person name="Coates J.D."/>
        </authorList>
    </citation>
    <scope>NUCLEOTIDE SEQUENCE [LARGE SCALE GENOMIC DNA]</scope>
    <source>
        <strain evidence="2 3">SFB-3</strain>
    </source>
</reference>
<organism evidence="2 3">
    <name type="scientific">Denitromonas halophila</name>
    <dbReference type="NCBI Taxonomy" id="1629404"/>
    <lineage>
        <taxon>Bacteria</taxon>
        <taxon>Pseudomonadati</taxon>
        <taxon>Pseudomonadota</taxon>
        <taxon>Betaproteobacteria</taxon>
        <taxon>Rhodocyclales</taxon>
        <taxon>Zoogloeaceae</taxon>
        <taxon>Denitromonas</taxon>
    </lineage>
</organism>
<dbReference type="InterPro" id="IPR015005">
    <property type="entry name" value="DUF1854"/>
</dbReference>